<organism evidence="2 3">
    <name type="scientific">Roseovarius phycicola</name>
    <dbReference type="NCBI Taxonomy" id="3080976"/>
    <lineage>
        <taxon>Bacteria</taxon>
        <taxon>Pseudomonadati</taxon>
        <taxon>Pseudomonadota</taxon>
        <taxon>Alphaproteobacteria</taxon>
        <taxon>Rhodobacterales</taxon>
        <taxon>Roseobacteraceae</taxon>
        <taxon>Roseovarius</taxon>
    </lineage>
</organism>
<dbReference type="Pfam" id="PF01177">
    <property type="entry name" value="Asp_Glu_race"/>
    <property type="match status" value="1"/>
</dbReference>
<dbReference type="Gene3D" id="3.40.50.1860">
    <property type="match status" value="2"/>
</dbReference>
<dbReference type="SUPFAM" id="SSF53681">
    <property type="entry name" value="Aspartate/glutamate racemase"/>
    <property type="match status" value="2"/>
</dbReference>
<protein>
    <submittedName>
        <fullName evidence="2">Aspartate/glutamate racemase family protein</fullName>
    </submittedName>
</protein>
<proteinExistence type="predicted"/>
<dbReference type="RefSeq" id="WP_338549172.1">
    <property type="nucleotide sequence ID" value="NZ_CP146069.1"/>
</dbReference>
<evidence type="ECO:0000256" key="1">
    <source>
        <dbReference type="ARBA" id="ARBA00023235"/>
    </source>
</evidence>
<dbReference type="PANTHER" id="PTHR21198:SF7">
    <property type="entry name" value="ASPARTATE-GLUTAMATE RACEMASE FAMILY"/>
    <property type="match status" value="1"/>
</dbReference>
<keyword evidence="1" id="KW-0413">Isomerase</keyword>
<keyword evidence="3" id="KW-1185">Reference proteome</keyword>
<evidence type="ECO:0000313" key="3">
    <source>
        <dbReference type="Proteomes" id="UP001364156"/>
    </source>
</evidence>
<dbReference type="InterPro" id="IPR015942">
    <property type="entry name" value="Asp/Glu/hydantoin_racemase"/>
</dbReference>
<gene>
    <name evidence="2" type="ORF">RZ517_16285</name>
</gene>
<reference evidence="2 3" key="1">
    <citation type="submission" date="2023-10" db="EMBL/GenBank/DDBJ databases">
        <title>Roseovarius strain S88 nov., isolated from a marine algae.</title>
        <authorList>
            <person name="Lee M.W."/>
            <person name="Lee J.K."/>
            <person name="Kim J.M."/>
            <person name="Choi D.G."/>
            <person name="Baek J.H."/>
            <person name="Bayburt H."/>
            <person name="Jung J.J."/>
            <person name="Han D.M."/>
            <person name="Jeon C.O."/>
        </authorList>
    </citation>
    <scope>NUCLEOTIDE SEQUENCE [LARGE SCALE GENOMIC DNA]</scope>
    <source>
        <strain evidence="2 3">S88</strain>
    </source>
</reference>
<name>A0ABZ2HHI7_9RHOB</name>
<dbReference type="EMBL" id="CP146069">
    <property type="protein sequence ID" value="WWR46309.1"/>
    <property type="molecule type" value="Genomic_DNA"/>
</dbReference>
<evidence type="ECO:0000313" key="2">
    <source>
        <dbReference type="EMBL" id="WWR46309.1"/>
    </source>
</evidence>
<sequence>MKPVGILGGMVPQTTVLVMQKLLSATQTQDGSNHIPLILNHNPQLPPRVTLVDGDDDREPMPALMSMAQDLERAGAQALAMPNVEAHHYSLAVSHATTLPFLDIIEFSATQVQASGANKIGLLAAPACRTFELFDAIFDAKGLTPVWLKDELGVSNLIAAAKSGNQSADLEQNLQAIANDLLDQGAEHILVANTELSPLQGALPNDMPTTDSLTCLCNAIVTFAKS</sequence>
<dbReference type="Proteomes" id="UP001364156">
    <property type="component" value="Chromosome"/>
</dbReference>
<accession>A0ABZ2HHI7</accession>
<dbReference type="PANTHER" id="PTHR21198">
    <property type="entry name" value="GLUTAMATE RACEMASE"/>
    <property type="match status" value="1"/>
</dbReference>
<dbReference type="InterPro" id="IPR001920">
    <property type="entry name" value="Asp/Glu_race"/>
</dbReference>